<name>A0AAD1XQK5_EUPCR</name>
<comment type="caution">
    <text evidence="3">The sequence shown here is derived from an EMBL/GenBank/DDBJ whole genome shotgun (WGS) entry which is preliminary data.</text>
</comment>
<keyword evidence="1" id="KW-0175">Coiled coil</keyword>
<sequence>MNVKKIHTTMQSPERLRESLQKINIHMTEKDLVDKTMIDNSTSDYPSLFDPIYMNSSNRESKGLLTKNIPTTQKTFSFKRNVNSIKRCATQNSKNRSKKKLRNTQNSENRNASSPWENIDKKFETINCSQTATRDEDLSKGTTKISSNCPKLSSKNKSSKLSKLPLKKIQKRNQSMTIFDKHIKDIVQQQHDSHKRQEKNQERLLDHRYKLTCEDINDKVDTAMLDLNKYTDDALLKSAERAQNEISEALEDLLKNCRGNKDVYNTFRNISRSQFEIFNLTKSLHLRYKVVTDDFIKQKEAQFRKMKEEITTSLPPPRDPKISTFEAMKQIDQSIQELLEDPTQKRKDGFTAKKFSGVDDKLNEVYRYLGMIKNDRIEASSLLSRSTNFDDVQGFVKNQAKALQLTSSRFLADKLAPIKPAMVTRGTQDNYGGMFLNEVDRLNIKVHEREKTIKIKETQLQEIREKYTVLSRDVNGNNIKMRNAVLKVEMLEKKLEEYRRQITLKSRIIGSYEDQISEITNSA</sequence>
<feature type="region of interest" description="Disordered" evidence="2">
    <location>
        <begin position="139"/>
        <end position="161"/>
    </location>
</feature>
<dbReference type="AlphaFoldDB" id="A0AAD1XQK5"/>
<protein>
    <submittedName>
        <fullName evidence="3">Uncharacterized protein</fullName>
    </submittedName>
</protein>
<dbReference type="Proteomes" id="UP001295684">
    <property type="component" value="Unassembled WGS sequence"/>
</dbReference>
<reference evidence="3" key="1">
    <citation type="submission" date="2023-07" db="EMBL/GenBank/DDBJ databases">
        <authorList>
            <consortium name="AG Swart"/>
            <person name="Singh M."/>
            <person name="Singh A."/>
            <person name="Seah K."/>
            <person name="Emmerich C."/>
        </authorList>
    </citation>
    <scope>NUCLEOTIDE SEQUENCE</scope>
    <source>
        <strain evidence="3">DP1</strain>
    </source>
</reference>
<evidence type="ECO:0000256" key="1">
    <source>
        <dbReference type="SAM" id="Coils"/>
    </source>
</evidence>
<keyword evidence="4" id="KW-1185">Reference proteome</keyword>
<evidence type="ECO:0000313" key="3">
    <source>
        <dbReference type="EMBL" id="CAI2377052.1"/>
    </source>
</evidence>
<feature type="coiled-coil region" evidence="1">
    <location>
        <begin position="446"/>
        <end position="508"/>
    </location>
</feature>
<feature type="compositionally biased region" description="Low complexity" evidence="2">
    <location>
        <begin position="146"/>
        <end position="156"/>
    </location>
</feature>
<organism evidence="3 4">
    <name type="scientific">Euplotes crassus</name>
    <dbReference type="NCBI Taxonomy" id="5936"/>
    <lineage>
        <taxon>Eukaryota</taxon>
        <taxon>Sar</taxon>
        <taxon>Alveolata</taxon>
        <taxon>Ciliophora</taxon>
        <taxon>Intramacronucleata</taxon>
        <taxon>Spirotrichea</taxon>
        <taxon>Hypotrichia</taxon>
        <taxon>Euplotida</taxon>
        <taxon>Euplotidae</taxon>
        <taxon>Moneuplotes</taxon>
    </lineage>
</organism>
<accession>A0AAD1XQK5</accession>
<proteinExistence type="predicted"/>
<evidence type="ECO:0000256" key="2">
    <source>
        <dbReference type="SAM" id="MobiDB-lite"/>
    </source>
</evidence>
<dbReference type="EMBL" id="CAMPGE010018653">
    <property type="protein sequence ID" value="CAI2377052.1"/>
    <property type="molecule type" value="Genomic_DNA"/>
</dbReference>
<evidence type="ECO:0000313" key="4">
    <source>
        <dbReference type="Proteomes" id="UP001295684"/>
    </source>
</evidence>
<feature type="compositionally biased region" description="Polar residues" evidence="2">
    <location>
        <begin position="104"/>
        <end position="116"/>
    </location>
</feature>
<gene>
    <name evidence="3" type="ORF">ECRASSUSDP1_LOCUS18433</name>
</gene>
<feature type="region of interest" description="Disordered" evidence="2">
    <location>
        <begin position="86"/>
        <end position="117"/>
    </location>
</feature>